<sequence length="39" mass="4743">MISVLLSDFMMKRGMNEPNNLKRIDRLVFLFVVYYFVNK</sequence>
<dbReference type="KEGG" id="ppac:PAP_10145"/>
<evidence type="ECO:0000313" key="1">
    <source>
        <dbReference type="EMBL" id="AIF70400.1"/>
    </source>
</evidence>
<reference evidence="2" key="1">
    <citation type="submission" date="2013-06" db="EMBL/GenBank/DDBJ databases">
        <title>Complete Genome Sequence of Hyperthermophilic Palaeococcus pacificus DY20341T, Isolated from a Deep-Sea Hydrothermal Sediments.</title>
        <authorList>
            <person name="Zeng X."/>
            <person name="Shao Z."/>
        </authorList>
    </citation>
    <scope>NUCLEOTIDE SEQUENCE [LARGE SCALE GENOMIC DNA]</scope>
    <source>
        <strain evidence="2">DY20341</strain>
    </source>
</reference>
<dbReference type="EMBL" id="CP006019">
    <property type="protein sequence ID" value="AIF70400.1"/>
    <property type="molecule type" value="Genomic_DNA"/>
</dbReference>
<proteinExistence type="predicted"/>
<dbReference type="HOGENOM" id="CLU_3302869_0_0_2"/>
<evidence type="ECO:0000313" key="2">
    <source>
        <dbReference type="Proteomes" id="UP000027981"/>
    </source>
</evidence>
<reference evidence="1 2" key="2">
    <citation type="journal article" date="2015" name="Genome Announc.">
        <title>Complete Genome Sequence of Hyperthermophilic Piezophilic Archaeon Palaeococcus pacificus DY20341T, Isolated from Deep-Sea Hydrothermal Sediments.</title>
        <authorList>
            <person name="Zeng X."/>
            <person name="Jebbar M."/>
            <person name="Shao Z."/>
        </authorList>
    </citation>
    <scope>NUCLEOTIDE SEQUENCE [LARGE SCALE GENOMIC DNA]</scope>
    <source>
        <strain evidence="1 2">DY20341</strain>
    </source>
</reference>
<dbReference type="STRING" id="1343739.PAP_10145"/>
<dbReference type="Proteomes" id="UP000027981">
    <property type="component" value="Chromosome"/>
</dbReference>
<gene>
    <name evidence="1" type="ORF">PAP_10145</name>
</gene>
<accession>A0A075LUK1</accession>
<organism evidence="1 2">
    <name type="scientific">Palaeococcus pacificus DY20341</name>
    <dbReference type="NCBI Taxonomy" id="1343739"/>
    <lineage>
        <taxon>Archaea</taxon>
        <taxon>Methanobacteriati</taxon>
        <taxon>Methanobacteriota</taxon>
        <taxon>Thermococci</taxon>
        <taxon>Thermococcales</taxon>
        <taxon>Thermococcaceae</taxon>
        <taxon>Palaeococcus</taxon>
    </lineage>
</organism>
<name>A0A075LUK1_9EURY</name>
<keyword evidence="2" id="KW-1185">Reference proteome</keyword>
<dbReference type="AlphaFoldDB" id="A0A075LUK1"/>
<protein>
    <submittedName>
        <fullName evidence="1">Uncharacterized protein</fullName>
    </submittedName>
</protein>